<evidence type="ECO:0000256" key="2">
    <source>
        <dbReference type="ARBA" id="ARBA00022737"/>
    </source>
</evidence>
<dbReference type="InterPro" id="IPR015495">
    <property type="entry name" value="Myb_TF_plants"/>
</dbReference>
<dbReference type="PANTHER" id="PTHR47994:SF5">
    <property type="entry name" value="F14D16.11-RELATED"/>
    <property type="match status" value="1"/>
</dbReference>
<sequence length="349" mass="38944">MQHWTEEEDTKALSYAQKQGTGNWTAMPKKAGLRRCGKSCRVRWSTGNQRPDPVHQTFTPEEEDLIIKLHAAIGSRWSIIAQQLPGRTDNDVKNIWNAKLKKKLSAIGIDPVTHRPFSQILADYGNMGGFPKARTRFGCLSRDIKNAFVMKPEQSDHHIPHRQRMHSYFNSHFETAISPPATIVEPSKQHFLSNNHQSLELLSQLQAITMVTDASNYTNISTISSAKIPTECSSSSASSSSPESPPSATNQAIASPSFSWCDFLLEDAFLPTNNVQEEQENALRFPHSSDGLKSKEKHNSAAAKEEMDIPMQTVESSTLPSGSFVEAMLEGENEMLSDFNGLLEEPFYY</sequence>
<dbReference type="InterPro" id="IPR017930">
    <property type="entry name" value="Myb_dom"/>
</dbReference>
<dbReference type="PROSITE" id="PS50090">
    <property type="entry name" value="MYB_LIKE"/>
    <property type="match status" value="2"/>
</dbReference>
<evidence type="ECO:0000259" key="6">
    <source>
        <dbReference type="PROSITE" id="PS50090"/>
    </source>
</evidence>
<evidence type="ECO:0000256" key="4">
    <source>
        <dbReference type="ARBA" id="ARBA00023242"/>
    </source>
</evidence>
<name>A0ABD3A8Z9_9GENT</name>
<dbReference type="AlphaFoldDB" id="A0ABD3A8Z9"/>
<dbReference type="SMART" id="SM00717">
    <property type="entry name" value="SANT"/>
    <property type="match status" value="2"/>
</dbReference>
<organism evidence="8 9">
    <name type="scientific">Cinchona calisaya</name>
    <dbReference type="NCBI Taxonomy" id="153742"/>
    <lineage>
        <taxon>Eukaryota</taxon>
        <taxon>Viridiplantae</taxon>
        <taxon>Streptophyta</taxon>
        <taxon>Embryophyta</taxon>
        <taxon>Tracheophyta</taxon>
        <taxon>Spermatophyta</taxon>
        <taxon>Magnoliopsida</taxon>
        <taxon>eudicotyledons</taxon>
        <taxon>Gunneridae</taxon>
        <taxon>Pentapetalae</taxon>
        <taxon>asterids</taxon>
        <taxon>lamiids</taxon>
        <taxon>Gentianales</taxon>
        <taxon>Rubiaceae</taxon>
        <taxon>Cinchonoideae</taxon>
        <taxon>Cinchoneae</taxon>
        <taxon>Cinchona</taxon>
    </lineage>
</organism>
<keyword evidence="2" id="KW-0677">Repeat</keyword>
<gene>
    <name evidence="8" type="ORF">ACH5RR_007608</name>
</gene>
<evidence type="ECO:0000259" key="7">
    <source>
        <dbReference type="PROSITE" id="PS51294"/>
    </source>
</evidence>
<evidence type="ECO:0000313" key="8">
    <source>
        <dbReference type="EMBL" id="KAL3528286.1"/>
    </source>
</evidence>
<feature type="domain" description="HTH myb-type" evidence="7">
    <location>
        <begin position="1"/>
        <end position="46"/>
    </location>
</feature>
<dbReference type="PANTHER" id="PTHR47994">
    <property type="entry name" value="F14D16.11-RELATED"/>
    <property type="match status" value="1"/>
</dbReference>
<dbReference type="PROSITE" id="PS51294">
    <property type="entry name" value="HTH_MYB"/>
    <property type="match status" value="2"/>
</dbReference>
<protein>
    <recommendedName>
        <fullName evidence="10">MYB transcription factor</fullName>
    </recommendedName>
</protein>
<feature type="compositionally biased region" description="Low complexity" evidence="5">
    <location>
        <begin position="233"/>
        <end position="248"/>
    </location>
</feature>
<evidence type="ECO:0000256" key="1">
    <source>
        <dbReference type="ARBA" id="ARBA00004123"/>
    </source>
</evidence>
<keyword evidence="4" id="KW-0539">Nucleus</keyword>
<dbReference type="SUPFAM" id="SSF46689">
    <property type="entry name" value="Homeodomain-like"/>
    <property type="match status" value="1"/>
</dbReference>
<dbReference type="Gene3D" id="1.10.10.60">
    <property type="entry name" value="Homeodomain-like"/>
    <property type="match status" value="2"/>
</dbReference>
<comment type="subcellular location">
    <subcellularLocation>
        <location evidence="1">Nucleus</location>
    </subcellularLocation>
</comment>
<accession>A0ABD3A8Z9</accession>
<proteinExistence type="predicted"/>
<comment type="caution">
    <text evidence="8">The sequence shown here is derived from an EMBL/GenBank/DDBJ whole genome shotgun (WGS) entry which is preliminary data.</text>
</comment>
<dbReference type="GO" id="GO:0003677">
    <property type="term" value="F:DNA binding"/>
    <property type="evidence" value="ECO:0007669"/>
    <property type="project" value="UniProtKB-KW"/>
</dbReference>
<feature type="domain" description="Myb-like" evidence="6">
    <location>
        <begin position="1"/>
        <end position="44"/>
    </location>
</feature>
<keyword evidence="3" id="KW-0238">DNA-binding</keyword>
<evidence type="ECO:0000313" key="9">
    <source>
        <dbReference type="Proteomes" id="UP001630127"/>
    </source>
</evidence>
<dbReference type="Pfam" id="PF00249">
    <property type="entry name" value="Myb_DNA-binding"/>
    <property type="match status" value="2"/>
</dbReference>
<dbReference type="CDD" id="cd00167">
    <property type="entry name" value="SANT"/>
    <property type="match status" value="2"/>
</dbReference>
<feature type="domain" description="Myb-like" evidence="6">
    <location>
        <begin position="50"/>
        <end position="100"/>
    </location>
</feature>
<evidence type="ECO:0000256" key="5">
    <source>
        <dbReference type="SAM" id="MobiDB-lite"/>
    </source>
</evidence>
<dbReference type="EMBL" id="JBJUIK010000004">
    <property type="protein sequence ID" value="KAL3528286.1"/>
    <property type="molecule type" value="Genomic_DNA"/>
</dbReference>
<dbReference type="InterPro" id="IPR001005">
    <property type="entry name" value="SANT/Myb"/>
</dbReference>
<evidence type="ECO:0008006" key="10">
    <source>
        <dbReference type="Google" id="ProtNLM"/>
    </source>
</evidence>
<evidence type="ECO:0000256" key="3">
    <source>
        <dbReference type="ARBA" id="ARBA00023125"/>
    </source>
</evidence>
<dbReference type="InterPro" id="IPR009057">
    <property type="entry name" value="Homeodomain-like_sf"/>
</dbReference>
<dbReference type="Proteomes" id="UP001630127">
    <property type="component" value="Unassembled WGS sequence"/>
</dbReference>
<feature type="domain" description="HTH myb-type" evidence="7">
    <location>
        <begin position="50"/>
        <end position="104"/>
    </location>
</feature>
<dbReference type="FunFam" id="1.10.10.60:FF:000645">
    <property type="entry name" value="Os07g0634900 protein"/>
    <property type="match status" value="1"/>
</dbReference>
<reference evidence="8 9" key="1">
    <citation type="submission" date="2024-11" db="EMBL/GenBank/DDBJ databases">
        <title>A near-complete genome assembly of Cinchona calisaya.</title>
        <authorList>
            <person name="Lian D.C."/>
            <person name="Zhao X.W."/>
            <person name="Wei L."/>
        </authorList>
    </citation>
    <scope>NUCLEOTIDE SEQUENCE [LARGE SCALE GENOMIC DNA]</scope>
    <source>
        <tissue evidence="8">Nenye</tissue>
    </source>
</reference>
<feature type="region of interest" description="Disordered" evidence="5">
    <location>
        <begin position="231"/>
        <end position="251"/>
    </location>
</feature>
<keyword evidence="9" id="KW-1185">Reference proteome</keyword>
<dbReference type="GO" id="GO:0005634">
    <property type="term" value="C:nucleus"/>
    <property type="evidence" value="ECO:0007669"/>
    <property type="project" value="UniProtKB-SubCell"/>
</dbReference>